<evidence type="ECO:0000256" key="1">
    <source>
        <dbReference type="SAM" id="SignalP"/>
    </source>
</evidence>
<reference evidence="2 3" key="1">
    <citation type="journal article" date="2024" name="BMC Genomics">
        <title>De novo assembly and annotation of Popillia japonica's genome with initial clues to its potential as an invasive pest.</title>
        <authorList>
            <person name="Cucini C."/>
            <person name="Boschi S."/>
            <person name="Funari R."/>
            <person name="Cardaioli E."/>
            <person name="Iannotti N."/>
            <person name="Marturano G."/>
            <person name="Paoli F."/>
            <person name="Bruttini M."/>
            <person name="Carapelli A."/>
            <person name="Frati F."/>
            <person name="Nardi F."/>
        </authorList>
    </citation>
    <scope>NUCLEOTIDE SEQUENCE [LARGE SCALE GENOMIC DNA]</scope>
    <source>
        <strain evidence="2">DMR45628</strain>
    </source>
</reference>
<dbReference type="EMBL" id="JASPKY010000227">
    <property type="protein sequence ID" value="KAK9718524.1"/>
    <property type="molecule type" value="Genomic_DNA"/>
</dbReference>
<dbReference type="AlphaFoldDB" id="A0AAW1KI88"/>
<evidence type="ECO:0000313" key="3">
    <source>
        <dbReference type="Proteomes" id="UP001458880"/>
    </source>
</evidence>
<keyword evidence="1" id="KW-0732">Signal</keyword>
<organism evidence="2 3">
    <name type="scientific">Popillia japonica</name>
    <name type="common">Japanese beetle</name>
    <dbReference type="NCBI Taxonomy" id="7064"/>
    <lineage>
        <taxon>Eukaryota</taxon>
        <taxon>Metazoa</taxon>
        <taxon>Ecdysozoa</taxon>
        <taxon>Arthropoda</taxon>
        <taxon>Hexapoda</taxon>
        <taxon>Insecta</taxon>
        <taxon>Pterygota</taxon>
        <taxon>Neoptera</taxon>
        <taxon>Endopterygota</taxon>
        <taxon>Coleoptera</taxon>
        <taxon>Polyphaga</taxon>
        <taxon>Scarabaeiformia</taxon>
        <taxon>Scarabaeidae</taxon>
        <taxon>Rutelinae</taxon>
        <taxon>Popillia</taxon>
    </lineage>
</organism>
<dbReference type="Proteomes" id="UP001458880">
    <property type="component" value="Unassembled WGS sequence"/>
</dbReference>
<name>A0AAW1KI88_POPJA</name>
<sequence>MATHNNLTTILILKTLICVGLFIKIGECNHQETNSNQPSTTPRGISETEYEFLFGGLLNSDLGRHLSQHINKIDSGLNLPAYSVYHYWYSNGYTPISTVEGSTIGACSDNSLLICLPGTIPMCITNGITHCVLPQYLTVPCEDLAKRSCVISFIRRTECVEDWKCVNSAASLKRISIPCMNNIRVLFRTSPSRFNRQFYILDLDRWNDSNNVQSAIKNDSVESIASKPSKQQNWFYSGEFCVYISAVPTKSYKNIDFVRKLNKSNENSSTIVDELLEVMGNYILS</sequence>
<evidence type="ECO:0000313" key="2">
    <source>
        <dbReference type="EMBL" id="KAK9718524.1"/>
    </source>
</evidence>
<protein>
    <submittedName>
        <fullName evidence="2">Uncharacterized protein</fullName>
    </submittedName>
</protein>
<feature type="chain" id="PRO_5043329347" evidence="1">
    <location>
        <begin position="29"/>
        <end position="285"/>
    </location>
</feature>
<comment type="caution">
    <text evidence="2">The sequence shown here is derived from an EMBL/GenBank/DDBJ whole genome shotgun (WGS) entry which is preliminary data.</text>
</comment>
<accession>A0AAW1KI88</accession>
<feature type="signal peptide" evidence="1">
    <location>
        <begin position="1"/>
        <end position="28"/>
    </location>
</feature>
<proteinExistence type="predicted"/>
<gene>
    <name evidence="2" type="ORF">QE152_g23141</name>
</gene>
<keyword evidence="3" id="KW-1185">Reference proteome</keyword>